<feature type="region of interest" description="Disordered" evidence="1">
    <location>
        <begin position="51"/>
        <end position="83"/>
    </location>
</feature>
<reference evidence="2" key="1">
    <citation type="submission" date="2009-11" db="EMBL/GenBank/DDBJ databases">
        <authorList>
            <consortium name="The Broad Institute Genome Sequencing Platform"/>
            <person name="Ward D."/>
            <person name="Feldgarden M."/>
            <person name="Earl A."/>
            <person name="Young S.K."/>
            <person name="Zeng Q."/>
            <person name="Koehrsen M."/>
            <person name="Alvarado L."/>
            <person name="Berlin A."/>
            <person name="Bochicchio J."/>
            <person name="Borenstein D."/>
            <person name="Chapman S.B."/>
            <person name="Chen Z."/>
            <person name="Engels R."/>
            <person name="Freedman E."/>
            <person name="Gellesch M."/>
            <person name="Goldberg J."/>
            <person name="Griggs A."/>
            <person name="Gujja S."/>
            <person name="Heilman E."/>
            <person name="Heiman D."/>
            <person name="Hepburn T."/>
            <person name="Howarth C."/>
            <person name="Jen D."/>
            <person name="Larson L."/>
            <person name="Lewis B."/>
            <person name="Mehta T."/>
            <person name="Park D."/>
            <person name="Pearson M."/>
            <person name="Roberts A."/>
            <person name="Saif S."/>
            <person name="Shea T."/>
            <person name="Shenoy N."/>
            <person name="Sisk P."/>
            <person name="Stolte C."/>
            <person name="Sykes S."/>
            <person name="Thomson T."/>
            <person name="Walk T."/>
            <person name="White J."/>
            <person name="Yandava C."/>
            <person name="Izard J."/>
            <person name="Baranova O.V."/>
            <person name="Blanton J.M."/>
            <person name="Tanner A.C."/>
            <person name="Dewhirst F.E."/>
            <person name="Haas B."/>
            <person name="Nusbaum C."/>
            <person name="Birren B."/>
        </authorList>
    </citation>
    <scope>NUCLEOTIDE SEQUENCE [LARGE SCALE GENOMIC DNA]</scope>
    <source>
        <strain evidence="2">1-1 BBBD Race 1</strain>
    </source>
</reference>
<evidence type="ECO:0000313" key="4">
    <source>
        <dbReference type="Proteomes" id="UP000005240"/>
    </source>
</evidence>
<dbReference type="Proteomes" id="UP000005240">
    <property type="component" value="Unassembled WGS sequence"/>
</dbReference>
<name>A0A180GLT2_PUCT1</name>
<protein>
    <submittedName>
        <fullName evidence="2 3">Uncharacterized protein</fullName>
    </submittedName>
</protein>
<keyword evidence="4" id="KW-1185">Reference proteome</keyword>
<sequence length="268" mass="29676">MQDQQATDEFFTLTHACGNGRAPRQGNRHPQESMLMPLQPLDSQAEACKLFYKSPSGNDEEESDLEIETRGSKGNAPTSGQPPAERAIRLEHQMYMQTVAGQLANADPKFVSQTKEALAKIQKPWEQVKPKGTAILMANLQDTTWTQFRRDVAVTLGKTVTHLGNLVNSMDAVGLVNWHVTIKKHGTYGVGRAPVISLEAEFREFADAVVAFPQSDIGVRVVMLDPRQTAKERETERSQQDSLAMAFGSGDVRLALERTQTRVTRNVS</sequence>
<dbReference type="EnsemblFungi" id="PTTG_27276-t43_1">
    <property type="protein sequence ID" value="PTTG_27276-t43_1-p1"/>
    <property type="gene ID" value="PTTG_27276"/>
</dbReference>
<proteinExistence type="predicted"/>
<gene>
    <name evidence="2" type="ORF">PTTG_27276</name>
</gene>
<dbReference type="OrthoDB" id="2498534at2759"/>
<reference evidence="2" key="2">
    <citation type="submission" date="2016-05" db="EMBL/GenBank/DDBJ databases">
        <title>Comparative analysis highlights variable genome content of wheat rusts and divergence of the mating loci.</title>
        <authorList>
            <person name="Cuomo C.A."/>
            <person name="Bakkeren G."/>
            <person name="Szabo L."/>
            <person name="Khalil H."/>
            <person name="Joly D."/>
            <person name="Goldberg J."/>
            <person name="Young S."/>
            <person name="Zeng Q."/>
            <person name="Fellers J."/>
        </authorList>
    </citation>
    <scope>NUCLEOTIDE SEQUENCE [LARGE SCALE GENOMIC DNA]</scope>
    <source>
        <strain evidence="2">1-1 BBBD Race 1</strain>
    </source>
</reference>
<dbReference type="EMBL" id="ADAS02000049">
    <property type="protein sequence ID" value="OAV93605.1"/>
    <property type="molecule type" value="Genomic_DNA"/>
</dbReference>
<evidence type="ECO:0000313" key="2">
    <source>
        <dbReference type="EMBL" id="OAV93605.1"/>
    </source>
</evidence>
<reference evidence="3 4" key="3">
    <citation type="journal article" date="2017" name="G3 (Bethesda)">
        <title>Comparative analysis highlights variable genome content of wheat rusts and divergence of the mating loci.</title>
        <authorList>
            <person name="Cuomo C.A."/>
            <person name="Bakkeren G."/>
            <person name="Khalil H.B."/>
            <person name="Panwar V."/>
            <person name="Joly D."/>
            <person name="Linning R."/>
            <person name="Sakthikumar S."/>
            <person name="Song X."/>
            <person name="Adiconis X."/>
            <person name="Fan L."/>
            <person name="Goldberg J.M."/>
            <person name="Levin J.Z."/>
            <person name="Young S."/>
            <person name="Zeng Q."/>
            <person name="Anikster Y."/>
            <person name="Bruce M."/>
            <person name="Wang M."/>
            <person name="Yin C."/>
            <person name="McCallum B."/>
            <person name="Szabo L.J."/>
            <person name="Hulbert S."/>
            <person name="Chen X."/>
            <person name="Fellers J.P."/>
        </authorList>
    </citation>
    <scope>NUCLEOTIDE SEQUENCE</scope>
    <source>
        <strain evidence="3">isolate 1-1 / race 1 (BBBD)</strain>
        <strain evidence="4">Isolate 1-1 / race 1 (BBBD)</strain>
    </source>
</reference>
<dbReference type="AlphaFoldDB" id="A0A180GLT2"/>
<organism evidence="2">
    <name type="scientific">Puccinia triticina (isolate 1-1 / race 1 (BBBD))</name>
    <name type="common">Brown leaf rust fungus</name>
    <dbReference type="NCBI Taxonomy" id="630390"/>
    <lineage>
        <taxon>Eukaryota</taxon>
        <taxon>Fungi</taxon>
        <taxon>Dikarya</taxon>
        <taxon>Basidiomycota</taxon>
        <taxon>Pucciniomycotina</taxon>
        <taxon>Pucciniomycetes</taxon>
        <taxon>Pucciniales</taxon>
        <taxon>Pucciniaceae</taxon>
        <taxon>Puccinia</taxon>
    </lineage>
</organism>
<evidence type="ECO:0000313" key="3">
    <source>
        <dbReference type="EnsemblFungi" id="PTTG_27276-t43_1-p1"/>
    </source>
</evidence>
<reference evidence="3" key="4">
    <citation type="submission" date="2025-05" db="UniProtKB">
        <authorList>
            <consortium name="EnsemblFungi"/>
        </authorList>
    </citation>
    <scope>IDENTIFICATION</scope>
    <source>
        <strain evidence="3">isolate 1-1 / race 1 (BBBD)</strain>
    </source>
</reference>
<accession>A0A180GLT2</accession>
<evidence type="ECO:0000256" key="1">
    <source>
        <dbReference type="SAM" id="MobiDB-lite"/>
    </source>
</evidence>
<dbReference type="VEuPathDB" id="FungiDB:PTTG_27276"/>